<dbReference type="AlphaFoldDB" id="A0A9D1LIK1"/>
<protein>
    <submittedName>
        <fullName evidence="2">Nucleotidyltransferase domain-containing protein</fullName>
    </submittedName>
</protein>
<dbReference type="InterPro" id="IPR052548">
    <property type="entry name" value="Type_VII_TA_antitoxin"/>
</dbReference>
<accession>A0A9D1LIK1</accession>
<dbReference type="PANTHER" id="PTHR33933:SF1">
    <property type="entry name" value="PROTEIN ADENYLYLTRANSFERASE MNTA-RELATED"/>
    <property type="match status" value="1"/>
</dbReference>
<evidence type="ECO:0000313" key="3">
    <source>
        <dbReference type="Proteomes" id="UP000824074"/>
    </source>
</evidence>
<evidence type="ECO:0000259" key="1">
    <source>
        <dbReference type="Pfam" id="PF18765"/>
    </source>
</evidence>
<evidence type="ECO:0000313" key="2">
    <source>
        <dbReference type="EMBL" id="HIU40900.1"/>
    </source>
</evidence>
<dbReference type="Gene3D" id="3.30.460.10">
    <property type="entry name" value="Beta Polymerase, domain 2"/>
    <property type="match status" value="1"/>
</dbReference>
<name>A0A9D1LIK1_9FIRM</name>
<dbReference type="EMBL" id="DVMT01000064">
    <property type="protein sequence ID" value="HIU40900.1"/>
    <property type="molecule type" value="Genomic_DNA"/>
</dbReference>
<proteinExistence type="predicted"/>
<dbReference type="InterPro" id="IPR041633">
    <property type="entry name" value="Polbeta"/>
</dbReference>
<sequence>MYGIRQNLYNDMISVIKKFGVKKAILFGSRARGDYKNNSDIDLAFIFNNNDKDNFIKMQAKLEELNTLYKFDVIDFNTLKNDKFKEEILKDGIVIFGN</sequence>
<reference evidence="2" key="2">
    <citation type="journal article" date="2021" name="PeerJ">
        <title>Extensive microbial diversity within the chicken gut microbiome revealed by metagenomics and culture.</title>
        <authorList>
            <person name="Gilroy R."/>
            <person name="Ravi A."/>
            <person name="Getino M."/>
            <person name="Pursley I."/>
            <person name="Horton D.L."/>
            <person name="Alikhan N.F."/>
            <person name="Baker D."/>
            <person name="Gharbi K."/>
            <person name="Hall N."/>
            <person name="Watson M."/>
            <person name="Adriaenssens E.M."/>
            <person name="Foster-Nyarko E."/>
            <person name="Jarju S."/>
            <person name="Secka A."/>
            <person name="Antonio M."/>
            <person name="Oren A."/>
            <person name="Chaudhuri R.R."/>
            <person name="La Ragione R."/>
            <person name="Hildebrand F."/>
            <person name="Pallen M.J."/>
        </authorList>
    </citation>
    <scope>NUCLEOTIDE SEQUENCE</scope>
    <source>
        <strain evidence="2">CHK193-30670</strain>
    </source>
</reference>
<dbReference type="InterPro" id="IPR043519">
    <property type="entry name" value="NT_sf"/>
</dbReference>
<organism evidence="2 3">
    <name type="scientific">Candidatus Aphodocola excrementigallinarum</name>
    <dbReference type="NCBI Taxonomy" id="2840670"/>
    <lineage>
        <taxon>Bacteria</taxon>
        <taxon>Bacillati</taxon>
        <taxon>Bacillota</taxon>
        <taxon>Bacilli</taxon>
        <taxon>Candidatus Aphodocola</taxon>
    </lineage>
</organism>
<dbReference type="Pfam" id="PF18765">
    <property type="entry name" value="Polbeta"/>
    <property type="match status" value="1"/>
</dbReference>
<dbReference type="Proteomes" id="UP000824074">
    <property type="component" value="Unassembled WGS sequence"/>
</dbReference>
<comment type="caution">
    <text evidence="2">The sequence shown here is derived from an EMBL/GenBank/DDBJ whole genome shotgun (WGS) entry which is preliminary data.</text>
</comment>
<feature type="domain" description="Polymerase beta nucleotidyltransferase" evidence="1">
    <location>
        <begin position="13"/>
        <end position="97"/>
    </location>
</feature>
<dbReference type="SUPFAM" id="SSF81301">
    <property type="entry name" value="Nucleotidyltransferase"/>
    <property type="match status" value="1"/>
</dbReference>
<dbReference type="PANTHER" id="PTHR33933">
    <property type="entry name" value="NUCLEOTIDYLTRANSFERASE"/>
    <property type="match status" value="1"/>
</dbReference>
<dbReference type="CDD" id="cd05403">
    <property type="entry name" value="NT_KNTase_like"/>
    <property type="match status" value="1"/>
</dbReference>
<gene>
    <name evidence="2" type="ORF">IAB68_06365</name>
</gene>
<reference evidence="2" key="1">
    <citation type="submission" date="2020-10" db="EMBL/GenBank/DDBJ databases">
        <authorList>
            <person name="Gilroy R."/>
        </authorList>
    </citation>
    <scope>NUCLEOTIDE SEQUENCE</scope>
    <source>
        <strain evidence="2">CHK193-30670</strain>
    </source>
</reference>